<feature type="domain" description="CHK kinase-like" evidence="1">
    <location>
        <begin position="548"/>
        <end position="739"/>
    </location>
</feature>
<feature type="domain" description="CHK kinase-like" evidence="1">
    <location>
        <begin position="130"/>
        <end position="323"/>
    </location>
</feature>
<dbReference type="SUPFAM" id="SSF56112">
    <property type="entry name" value="Protein kinase-like (PK-like)"/>
    <property type="match status" value="2"/>
</dbReference>
<dbReference type="Gene3D" id="3.90.1200.10">
    <property type="match status" value="2"/>
</dbReference>
<keyword evidence="2" id="KW-1185">Reference proteome</keyword>
<dbReference type="PANTHER" id="PTHR11012:SF56">
    <property type="entry name" value="CHK KINASE-LIKE DOMAIN-CONTAINING PROTEIN-RELATED"/>
    <property type="match status" value="1"/>
</dbReference>
<protein>
    <recommendedName>
        <fullName evidence="1">CHK kinase-like domain-containing protein</fullName>
    </recommendedName>
</protein>
<dbReference type="InterPro" id="IPR015897">
    <property type="entry name" value="CHK_kinase-like"/>
</dbReference>
<dbReference type="RefSeq" id="XP_011309665.1">
    <property type="nucleotide sequence ID" value="XM_011311363.1"/>
</dbReference>
<dbReference type="GeneID" id="105270441"/>
<dbReference type="InterPro" id="IPR004119">
    <property type="entry name" value="EcKL"/>
</dbReference>
<proteinExistence type="predicted"/>
<dbReference type="AlphaFoldDB" id="A0A9R1THW8"/>
<name>A0A9R1THW8_9HYME</name>
<dbReference type="Proteomes" id="UP000694866">
    <property type="component" value="Unplaced"/>
</dbReference>
<reference evidence="3" key="1">
    <citation type="submission" date="2025-08" db="UniProtKB">
        <authorList>
            <consortium name="RefSeq"/>
        </authorList>
    </citation>
    <scope>IDENTIFICATION</scope>
    <source>
        <strain evidence="3">USDA-PBARC FA_bdor</strain>
        <tissue evidence="3">Whole organism</tissue>
    </source>
</reference>
<sequence>MELVAPDWLNAEFIQRVLKNSENDDSIEITEMTTKPATNKGDNYTSDMHRSTVEFTRDEGGRKVTEKRSIIVKVAPTTEGQQKDLVEQADLFGVEIQMMTTTLHEMQVLLPETKISGKCLYTQSKNPPLLVIEDLAPLGFRMADREAGLDLDHCILAVRGLAKFHASSIAVYEKSPECKTRYNRGIFNTDNPPEMRTFFTNGMKSLGRAVEHWPKLGTLYADKIAKVADVVYERASNCRIPNESDFNVINHGDFWVNNMLFAYDDNGKVTRHIFVDFQLCVYGSPAIDLNYFLNTSPSETVLLSHRDHLIDEYLKVLTATMRRIGCKVEPPSLDELKEAVYRMEVYGMLAACTILPIVLVDKKEAQNLDEIMGQDEASFNNKAYENPKYKETMSRRLPKWEAMGLLDYLSLNLRLTFESGGHKMSKLRIDAGLIEKIVREFKQVDTIRVIDVNLKGIGAKGDNYTSEVSRLLVKYGVGKNGNEVEEELSLFVKHMHTFENEQMSQWIHAVYLNEMDILAGPLRRMQNVMNTPRIAKLLYSHAEKPYFAIMEDLGVLGFSIANRATGLDLQHASIAIRSLAQFHAASVVITEKNPEYKLQFRNNLFSSEEDSSADFLVNALTSLAITIAEWKELDAKYARKLKNLTKVVFEKTRKAFSSWENEFAVLTHGDCSQLNIMFAYDAAGNPNKVALVDFQYACYNSPVVDLRYFISTSTTEAVQDLQFSLLEEYHSELSKTMKHLNCTADPPSLEALRKMYDDRIFVSAISTCLVEPIMHASSCNVVSVDTLINDVDGIKRLYQRDDYRKRLTSLLPEYDRLGLLDP</sequence>
<dbReference type="PANTHER" id="PTHR11012">
    <property type="entry name" value="PROTEIN KINASE-LIKE DOMAIN-CONTAINING"/>
    <property type="match status" value="1"/>
</dbReference>
<organism evidence="2 3">
    <name type="scientific">Fopius arisanus</name>
    <dbReference type="NCBI Taxonomy" id="64838"/>
    <lineage>
        <taxon>Eukaryota</taxon>
        <taxon>Metazoa</taxon>
        <taxon>Ecdysozoa</taxon>
        <taxon>Arthropoda</taxon>
        <taxon>Hexapoda</taxon>
        <taxon>Insecta</taxon>
        <taxon>Pterygota</taxon>
        <taxon>Neoptera</taxon>
        <taxon>Endopterygota</taxon>
        <taxon>Hymenoptera</taxon>
        <taxon>Apocrita</taxon>
        <taxon>Ichneumonoidea</taxon>
        <taxon>Braconidae</taxon>
        <taxon>Opiinae</taxon>
        <taxon>Fopius</taxon>
    </lineage>
</organism>
<evidence type="ECO:0000259" key="1">
    <source>
        <dbReference type="SMART" id="SM00587"/>
    </source>
</evidence>
<dbReference type="OrthoDB" id="8250698at2759"/>
<dbReference type="InterPro" id="IPR011009">
    <property type="entry name" value="Kinase-like_dom_sf"/>
</dbReference>
<dbReference type="KEGG" id="fas:105270441"/>
<evidence type="ECO:0000313" key="3">
    <source>
        <dbReference type="RefSeq" id="XP_011309665.1"/>
    </source>
</evidence>
<accession>A0A9R1THW8</accession>
<gene>
    <name evidence="3" type="primary">LOC105270441</name>
</gene>
<dbReference type="Pfam" id="PF02958">
    <property type="entry name" value="EcKL"/>
    <property type="match status" value="2"/>
</dbReference>
<evidence type="ECO:0000313" key="2">
    <source>
        <dbReference type="Proteomes" id="UP000694866"/>
    </source>
</evidence>
<dbReference type="SMART" id="SM00587">
    <property type="entry name" value="CHK"/>
    <property type="match status" value="2"/>
</dbReference>